<proteinExistence type="predicted"/>
<name>A0A6L4WTQ2_9BACT</name>
<evidence type="ECO:0000313" key="3">
    <source>
        <dbReference type="Proteomes" id="UP000472839"/>
    </source>
</evidence>
<evidence type="ECO:0000259" key="1">
    <source>
        <dbReference type="Pfam" id="PF13524"/>
    </source>
</evidence>
<evidence type="ECO:0000313" key="2">
    <source>
        <dbReference type="EMBL" id="KAB7888581.1"/>
    </source>
</evidence>
<dbReference type="InterPro" id="IPR055259">
    <property type="entry name" value="YkvP/CgeB_Glyco_trans-like"/>
</dbReference>
<sequence length="328" mass="38583">MKIYVISKKNFLYWDDHVVDALKSLGHNVKHFQINNRTAGLQFTRGILKGILGKEKGNKISNEMIIKRLRTEIKSFSPDLIFIPYAFFIPVEFYSMLKELPNKPKVFAWEGDGGSNVDSHKECTPYIDILFETDKDYVKENKLNFKKMIHLPFCANTNKYKDLQLERENKTYFCGDLGIGRDEIFSNLTEFNLVIKGKNWHKLSKKSENFEITYNKIDINEQIKDYNKYKAVINKHQAVNHISALNMRVFEVPSTKTLLLNDYRDGIENLFDIEKEILVYKNIDELIEILEKLKRNPKEFDSVISSGYKRVLNEHTYVHRMKEVLSYV</sequence>
<organism evidence="2 3">
    <name type="scientific">Poseidonibacter ostreae</name>
    <dbReference type="NCBI Taxonomy" id="2654171"/>
    <lineage>
        <taxon>Bacteria</taxon>
        <taxon>Pseudomonadati</taxon>
        <taxon>Campylobacterota</taxon>
        <taxon>Epsilonproteobacteria</taxon>
        <taxon>Campylobacterales</taxon>
        <taxon>Arcobacteraceae</taxon>
        <taxon>Poseidonibacter</taxon>
    </lineage>
</organism>
<dbReference type="RefSeq" id="WP_152240847.1">
    <property type="nucleotide sequence ID" value="NZ_WFKI01000013.1"/>
</dbReference>
<feature type="domain" description="Spore protein YkvP/CgeB glycosyl transferase-like" evidence="1">
    <location>
        <begin position="186"/>
        <end position="325"/>
    </location>
</feature>
<accession>A0A6L4WTQ2</accession>
<protein>
    <submittedName>
        <fullName evidence="2">Glycosyltransferase</fullName>
    </submittedName>
</protein>
<comment type="caution">
    <text evidence="2">The sequence shown here is derived from an EMBL/GenBank/DDBJ whole genome shotgun (WGS) entry which is preliminary data.</text>
</comment>
<reference evidence="2 3" key="1">
    <citation type="submission" date="2019-10" db="EMBL/GenBank/DDBJ databases">
        <title>Poseidonibacter ostreae sp. nov., isolated from the gut of the Ostrea denselamellosa.</title>
        <authorList>
            <person name="Choi A."/>
        </authorList>
    </citation>
    <scope>NUCLEOTIDE SEQUENCE [LARGE SCALE GENOMIC DNA]</scope>
    <source>
        <strain evidence="2 3">SJOD-M-33</strain>
    </source>
</reference>
<gene>
    <name evidence="2" type="ORF">GBG19_08720</name>
</gene>
<dbReference type="EMBL" id="WFKK01000023">
    <property type="protein sequence ID" value="KAB7888581.1"/>
    <property type="molecule type" value="Genomic_DNA"/>
</dbReference>
<dbReference type="Proteomes" id="UP000472839">
    <property type="component" value="Unassembled WGS sequence"/>
</dbReference>
<dbReference type="Pfam" id="PF13524">
    <property type="entry name" value="Glyco_trans_1_2"/>
    <property type="match status" value="1"/>
</dbReference>
<dbReference type="AlphaFoldDB" id="A0A6L4WTQ2"/>